<protein>
    <submittedName>
        <fullName evidence="1">4-alpha-glucanotransferase</fullName>
    </submittedName>
</protein>
<evidence type="ECO:0000313" key="2">
    <source>
        <dbReference type="Proteomes" id="UP001168380"/>
    </source>
</evidence>
<accession>A0ABT8TDL9</accession>
<proteinExistence type="predicted"/>
<comment type="caution">
    <text evidence="1">The sequence shown here is derived from an EMBL/GenBank/DDBJ whole genome shotgun (WGS) entry which is preliminary data.</text>
</comment>
<name>A0ABT8TDL9_9GAMM</name>
<gene>
    <name evidence="1" type="ORF">QWI16_08365</name>
</gene>
<sequence length="279" mass="30687">MSTDTSQRHLSTTALARAIGKDSKELFILLANSRWIVKVDNQWHLTEKGRFEGGTYANHPKYGEYIVWPESLRHHPVMGLLPEAPLSARNLAQKSGLPARLVNLLLAERGWIKRHVHGWLLTEAGRALGGQQHESETTAIPYVSWPETLLDNPTWQRGVSALGPAASGTLDGHILSDGPLRFIDNWLYVAGLTHAIGHELMLGGAAGGQVKVDFYLPGPGVAIVYWPEQPAPGKLADTLEVREKLKSAHCPVIELEHGHLDNLDEHLAKALMKLSIAVY</sequence>
<dbReference type="EMBL" id="JAULRT010000052">
    <property type="protein sequence ID" value="MDO3382187.1"/>
    <property type="molecule type" value="Genomic_DNA"/>
</dbReference>
<dbReference type="Proteomes" id="UP001168380">
    <property type="component" value="Unassembled WGS sequence"/>
</dbReference>
<organism evidence="1 2">
    <name type="scientific">Gilvimarinus algae</name>
    <dbReference type="NCBI Taxonomy" id="3058037"/>
    <lineage>
        <taxon>Bacteria</taxon>
        <taxon>Pseudomonadati</taxon>
        <taxon>Pseudomonadota</taxon>
        <taxon>Gammaproteobacteria</taxon>
        <taxon>Cellvibrionales</taxon>
        <taxon>Cellvibrionaceae</taxon>
        <taxon>Gilvimarinus</taxon>
    </lineage>
</organism>
<dbReference type="RefSeq" id="WP_302712347.1">
    <property type="nucleotide sequence ID" value="NZ_JAULRT010000052.1"/>
</dbReference>
<evidence type="ECO:0000313" key="1">
    <source>
        <dbReference type="EMBL" id="MDO3382187.1"/>
    </source>
</evidence>
<keyword evidence="2" id="KW-1185">Reference proteome</keyword>
<reference evidence="1" key="1">
    <citation type="submission" date="2023-07" db="EMBL/GenBank/DDBJ databases">
        <title>Gilvimarinus algae sp. nov., isolated from the surface of Kelp.</title>
        <authorList>
            <person name="Sun Y.Y."/>
            <person name="Gong Y."/>
            <person name="Du Z.J."/>
        </authorList>
    </citation>
    <scope>NUCLEOTIDE SEQUENCE</scope>
    <source>
        <strain evidence="1">SDUM040014</strain>
    </source>
</reference>